<gene>
    <name evidence="4" type="ORF">Ctob_005412</name>
</gene>
<evidence type="ECO:0000256" key="2">
    <source>
        <dbReference type="ARBA" id="ARBA00022679"/>
    </source>
</evidence>
<keyword evidence="2" id="KW-0808">Transferase</keyword>
<evidence type="ECO:0000256" key="1">
    <source>
        <dbReference type="ARBA" id="ARBA00010118"/>
    </source>
</evidence>
<evidence type="ECO:0000259" key="3">
    <source>
        <dbReference type="SMART" id="SM00672"/>
    </source>
</evidence>
<feature type="domain" description="Glycosyl transferase CAP10" evidence="3">
    <location>
        <begin position="102"/>
        <end position="299"/>
    </location>
</feature>
<accession>A0A0M0J6I4</accession>
<evidence type="ECO:0000313" key="5">
    <source>
        <dbReference type="Proteomes" id="UP000037460"/>
    </source>
</evidence>
<dbReference type="AlphaFoldDB" id="A0A0M0J6I4"/>
<comment type="caution">
    <text evidence="4">The sequence shown here is derived from an EMBL/GenBank/DDBJ whole genome shotgun (WGS) entry which is preliminary data.</text>
</comment>
<proteinExistence type="inferred from homology"/>
<dbReference type="PANTHER" id="PTHR12203:SF35">
    <property type="entry name" value="PROTEIN O-GLUCOSYLTRANSFERASE 1"/>
    <property type="match status" value="1"/>
</dbReference>
<dbReference type="PANTHER" id="PTHR12203">
    <property type="entry name" value="KDEL LYS-ASP-GLU-LEU CONTAINING - RELATED"/>
    <property type="match status" value="1"/>
</dbReference>
<dbReference type="Proteomes" id="UP000037460">
    <property type="component" value="Unassembled WGS sequence"/>
</dbReference>
<organism evidence="4 5">
    <name type="scientific">Chrysochromulina tobinii</name>
    <dbReference type="NCBI Taxonomy" id="1460289"/>
    <lineage>
        <taxon>Eukaryota</taxon>
        <taxon>Haptista</taxon>
        <taxon>Haptophyta</taxon>
        <taxon>Prymnesiophyceae</taxon>
        <taxon>Prymnesiales</taxon>
        <taxon>Chrysochromulinaceae</taxon>
        <taxon>Chrysochromulina</taxon>
    </lineage>
</organism>
<dbReference type="Pfam" id="PF05686">
    <property type="entry name" value="Glyco_transf_90"/>
    <property type="match status" value="2"/>
</dbReference>
<sequence length="542" mass="58902">MADPSTPNATLGALAAHYLAPWRTAGVSQEQVDAAHLHWADYRDAQWGGAVPLGTSRNRLLRVNILGGRLYYVSCVGQRSTARKVRQRAILALIRATLAVHELPDVDLVLSLSDRPTVPRHAVMDGSPPLVFGYVTTAWHWSVPFPYATFEPQRWAPLYRQIGHHPALEEHVHCRGFPARAPLTLREHAQFAYLIHVDGNGFSGRLEELLSLGGVVLKEESPFESWYYPLLRAHEHVVPLARNLSTLCDSLRALREEPRRTAALAAAAQRFATAFLAPESVIGYVAALVRGYATLQRFRPRRHPMAKEWADAETMVSRPTAAATTDATLHSASFGHASGFPFSVALHTGGSNSGHFCPPADRSFSSLSAAKPIHCALDSGACPGSPVSSYAACSVTASFQMNCSTVKTEIEARIARGYDRKSHPGHYDLMVSEEQCTKASRTTGAGAKPGPYTDLIGFDYAEVSGHPTQMCRVVACSESQVSSKCDFSTNFCNMYNLFCPASDGCTPVTVDIGKNLTWTDGASCNHGFQCGGQEADITQCTR</sequence>
<dbReference type="InterPro" id="IPR051091">
    <property type="entry name" value="O-Glucosyltr/Glycosyltrsf_90"/>
</dbReference>
<evidence type="ECO:0000313" key="4">
    <source>
        <dbReference type="EMBL" id="KOO22224.1"/>
    </source>
</evidence>
<name>A0A0M0J6I4_9EUKA</name>
<protein>
    <recommendedName>
        <fullName evidence="3">Glycosyl transferase CAP10 domain-containing protein</fullName>
    </recommendedName>
</protein>
<dbReference type="GO" id="GO:0016740">
    <property type="term" value="F:transferase activity"/>
    <property type="evidence" value="ECO:0007669"/>
    <property type="project" value="UniProtKB-KW"/>
</dbReference>
<reference evidence="5" key="1">
    <citation type="journal article" date="2015" name="PLoS Genet.">
        <title>Genome Sequence and Transcriptome Analyses of Chrysochromulina tobin: Metabolic Tools for Enhanced Algal Fitness in the Prominent Order Prymnesiales (Haptophyceae).</title>
        <authorList>
            <person name="Hovde B.T."/>
            <person name="Deodato C.R."/>
            <person name="Hunsperger H.M."/>
            <person name="Ryken S.A."/>
            <person name="Yost W."/>
            <person name="Jha R.K."/>
            <person name="Patterson J."/>
            <person name="Monnat R.J. Jr."/>
            <person name="Barlow S.B."/>
            <person name="Starkenburg S.R."/>
            <person name="Cattolico R.A."/>
        </authorList>
    </citation>
    <scope>NUCLEOTIDE SEQUENCE</scope>
    <source>
        <strain evidence="5">CCMP291</strain>
    </source>
</reference>
<dbReference type="EMBL" id="JWZX01003298">
    <property type="protein sequence ID" value="KOO22224.1"/>
    <property type="molecule type" value="Genomic_DNA"/>
</dbReference>
<dbReference type="InterPro" id="IPR006598">
    <property type="entry name" value="CAP10"/>
</dbReference>
<keyword evidence="5" id="KW-1185">Reference proteome</keyword>
<comment type="similarity">
    <text evidence="1">Belongs to the glycosyltransferase 90 family.</text>
</comment>
<dbReference type="SMART" id="SM00672">
    <property type="entry name" value="CAP10"/>
    <property type="match status" value="1"/>
</dbReference>
<dbReference type="OrthoDB" id="5946254at2759"/>